<gene>
    <name evidence="1" type="ORF">METZ01_LOCUS499209</name>
</gene>
<reference evidence="1" key="1">
    <citation type="submission" date="2018-05" db="EMBL/GenBank/DDBJ databases">
        <authorList>
            <person name="Lanie J.A."/>
            <person name="Ng W.-L."/>
            <person name="Kazmierczak K.M."/>
            <person name="Andrzejewski T.M."/>
            <person name="Davidsen T.M."/>
            <person name="Wayne K.J."/>
            <person name="Tettelin H."/>
            <person name="Glass J.I."/>
            <person name="Rusch D."/>
            <person name="Podicherti R."/>
            <person name="Tsui H.-C.T."/>
            <person name="Winkler M.E."/>
        </authorList>
    </citation>
    <scope>NUCLEOTIDE SEQUENCE</scope>
</reference>
<name>A0A383DQ50_9ZZZZ</name>
<proteinExistence type="predicted"/>
<accession>A0A383DQ50</accession>
<dbReference type="AlphaFoldDB" id="A0A383DQ50"/>
<feature type="non-terminal residue" evidence="1">
    <location>
        <position position="78"/>
    </location>
</feature>
<organism evidence="1">
    <name type="scientific">marine metagenome</name>
    <dbReference type="NCBI Taxonomy" id="408172"/>
    <lineage>
        <taxon>unclassified sequences</taxon>
        <taxon>metagenomes</taxon>
        <taxon>ecological metagenomes</taxon>
    </lineage>
</organism>
<evidence type="ECO:0008006" key="2">
    <source>
        <dbReference type="Google" id="ProtNLM"/>
    </source>
</evidence>
<evidence type="ECO:0000313" key="1">
    <source>
        <dbReference type="EMBL" id="SVE46355.1"/>
    </source>
</evidence>
<protein>
    <recommendedName>
        <fullName evidence="2">DZANK-type domain-containing protein</fullName>
    </recommendedName>
</protein>
<dbReference type="EMBL" id="UINC01219060">
    <property type="protein sequence ID" value="SVE46355.1"/>
    <property type="molecule type" value="Genomic_DNA"/>
</dbReference>
<sequence>MVELESSQSMLCPACGHDNIPGSDACEDCGQNLAQTHGEGVEAEQADASIFQLPLSRLNPRKAECVSRRATISEAIAL</sequence>